<keyword evidence="2 7" id="KW-0732">Signal</keyword>
<dbReference type="PANTHER" id="PTHR23301:SF0">
    <property type="entry name" value="CHITIN-BINDING TYPE-2 DOMAIN-CONTAINING PROTEIN-RELATED"/>
    <property type="match status" value="1"/>
</dbReference>
<organism evidence="9 10">
    <name type="scientific">Elysia crispata</name>
    <name type="common">lettuce slug</name>
    <dbReference type="NCBI Taxonomy" id="231223"/>
    <lineage>
        <taxon>Eukaryota</taxon>
        <taxon>Metazoa</taxon>
        <taxon>Spiralia</taxon>
        <taxon>Lophotrochozoa</taxon>
        <taxon>Mollusca</taxon>
        <taxon>Gastropoda</taxon>
        <taxon>Heterobranchia</taxon>
        <taxon>Euthyneura</taxon>
        <taxon>Panpulmonata</taxon>
        <taxon>Sacoglossa</taxon>
        <taxon>Placobranchoidea</taxon>
        <taxon>Plakobranchidae</taxon>
        <taxon>Elysia</taxon>
    </lineage>
</organism>
<keyword evidence="5" id="KW-0325">Glycoprotein</keyword>
<dbReference type="InterPro" id="IPR002557">
    <property type="entry name" value="Chitin-bd_dom"/>
</dbReference>
<dbReference type="Pfam" id="PF01607">
    <property type="entry name" value="CBM_14"/>
    <property type="match status" value="1"/>
</dbReference>
<feature type="domain" description="Chitin-binding type-2" evidence="8">
    <location>
        <begin position="126"/>
        <end position="197"/>
    </location>
</feature>
<dbReference type="PROSITE" id="PS50940">
    <property type="entry name" value="CHIT_BIND_II"/>
    <property type="match status" value="2"/>
</dbReference>
<feature type="region of interest" description="Disordered" evidence="6">
    <location>
        <begin position="233"/>
        <end position="255"/>
    </location>
</feature>
<evidence type="ECO:0000256" key="2">
    <source>
        <dbReference type="ARBA" id="ARBA00022729"/>
    </source>
</evidence>
<evidence type="ECO:0000256" key="3">
    <source>
        <dbReference type="ARBA" id="ARBA00022737"/>
    </source>
</evidence>
<dbReference type="GO" id="GO:0005576">
    <property type="term" value="C:extracellular region"/>
    <property type="evidence" value="ECO:0007669"/>
    <property type="project" value="InterPro"/>
</dbReference>
<dbReference type="Gene3D" id="2.170.140.10">
    <property type="entry name" value="Chitin binding domain"/>
    <property type="match status" value="1"/>
</dbReference>
<dbReference type="Proteomes" id="UP001283361">
    <property type="component" value="Unassembled WGS sequence"/>
</dbReference>
<keyword evidence="3" id="KW-0677">Repeat</keyword>
<feature type="domain" description="Chitin-binding type-2" evidence="8">
    <location>
        <begin position="56"/>
        <end position="112"/>
    </location>
</feature>
<dbReference type="GO" id="GO:0008061">
    <property type="term" value="F:chitin binding"/>
    <property type="evidence" value="ECO:0007669"/>
    <property type="project" value="UniProtKB-KW"/>
</dbReference>
<protein>
    <recommendedName>
        <fullName evidence="8">Chitin-binding type-2 domain-containing protein</fullName>
    </recommendedName>
</protein>
<proteinExistence type="predicted"/>
<keyword evidence="10" id="KW-1185">Reference proteome</keyword>
<keyword evidence="4" id="KW-1015">Disulfide bond</keyword>
<comment type="caution">
    <text evidence="9">The sequence shown here is derived from an EMBL/GenBank/DDBJ whole genome shotgun (WGS) entry which is preliminary data.</text>
</comment>
<dbReference type="SUPFAM" id="SSF57625">
    <property type="entry name" value="Invertebrate chitin-binding proteins"/>
    <property type="match status" value="2"/>
</dbReference>
<evidence type="ECO:0000259" key="8">
    <source>
        <dbReference type="PROSITE" id="PS50940"/>
    </source>
</evidence>
<dbReference type="PANTHER" id="PTHR23301">
    <property type="entry name" value="CHITIN BINDING PERITROPHIN-A"/>
    <property type="match status" value="1"/>
</dbReference>
<dbReference type="InterPro" id="IPR036508">
    <property type="entry name" value="Chitin-bd_dom_sf"/>
</dbReference>
<sequence>MATFLKVAISLIAFVTFAESAPREKRQVTKQQLYQPQQQQYQPQQQYPGQQQTTIPFSCPNTTGQFPYPRDCTKFYRCDNGVATVTDCQDQLVFNPQAGFCDWPANVPSCSRPVSSSRQMFKPEIGNLCERNPYGGKPSGTFHVRHPQYCNAFFTCTQGFMHGLCIFCAKGEYFNRLAGGCRQLPQGIINTNSLCENTQMVRHKDKPRYTIGDSCWPFANRVNPWAALAQKLNQQQPYQPQQQQPQQPYQQQRVV</sequence>
<evidence type="ECO:0000256" key="6">
    <source>
        <dbReference type="SAM" id="MobiDB-lite"/>
    </source>
</evidence>
<accession>A0AAE1DKW3</accession>
<dbReference type="EMBL" id="JAWDGP010003531">
    <property type="protein sequence ID" value="KAK3773550.1"/>
    <property type="molecule type" value="Genomic_DNA"/>
</dbReference>
<dbReference type="AlphaFoldDB" id="A0AAE1DKW3"/>
<gene>
    <name evidence="9" type="ORF">RRG08_022261</name>
</gene>
<feature type="chain" id="PRO_5042113062" description="Chitin-binding type-2 domain-containing protein" evidence="7">
    <location>
        <begin position="21"/>
        <end position="255"/>
    </location>
</feature>
<reference evidence="9" key="1">
    <citation type="journal article" date="2023" name="G3 (Bethesda)">
        <title>A reference genome for the long-term kleptoplast-retaining sea slug Elysia crispata morphotype clarki.</title>
        <authorList>
            <person name="Eastman K.E."/>
            <person name="Pendleton A.L."/>
            <person name="Shaikh M.A."/>
            <person name="Suttiyut T."/>
            <person name="Ogas R."/>
            <person name="Tomko P."/>
            <person name="Gavelis G."/>
            <person name="Widhalm J.R."/>
            <person name="Wisecaver J.H."/>
        </authorList>
    </citation>
    <scope>NUCLEOTIDE SEQUENCE</scope>
    <source>
        <strain evidence="9">ECLA1</strain>
    </source>
</reference>
<feature type="signal peptide" evidence="7">
    <location>
        <begin position="1"/>
        <end position="20"/>
    </location>
</feature>
<dbReference type="InterPro" id="IPR051940">
    <property type="entry name" value="Chitin_bind-dev_reg"/>
</dbReference>
<feature type="compositionally biased region" description="Low complexity" evidence="6">
    <location>
        <begin position="234"/>
        <end position="255"/>
    </location>
</feature>
<evidence type="ECO:0000313" key="10">
    <source>
        <dbReference type="Proteomes" id="UP001283361"/>
    </source>
</evidence>
<name>A0AAE1DKW3_9GAST</name>
<feature type="compositionally biased region" description="Low complexity" evidence="6">
    <location>
        <begin position="34"/>
        <end position="52"/>
    </location>
</feature>
<keyword evidence="1" id="KW-0147">Chitin-binding</keyword>
<evidence type="ECO:0000256" key="4">
    <source>
        <dbReference type="ARBA" id="ARBA00023157"/>
    </source>
</evidence>
<feature type="region of interest" description="Disordered" evidence="6">
    <location>
        <begin position="34"/>
        <end position="54"/>
    </location>
</feature>
<dbReference type="SMART" id="SM00494">
    <property type="entry name" value="ChtBD2"/>
    <property type="match status" value="2"/>
</dbReference>
<evidence type="ECO:0000256" key="7">
    <source>
        <dbReference type="SAM" id="SignalP"/>
    </source>
</evidence>
<evidence type="ECO:0000313" key="9">
    <source>
        <dbReference type="EMBL" id="KAK3773550.1"/>
    </source>
</evidence>
<evidence type="ECO:0000256" key="1">
    <source>
        <dbReference type="ARBA" id="ARBA00022669"/>
    </source>
</evidence>
<evidence type="ECO:0000256" key="5">
    <source>
        <dbReference type="ARBA" id="ARBA00023180"/>
    </source>
</evidence>